<dbReference type="InterPro" id="IPR033911">
    <property type="entry name" value="MetRS_core"/>
</dbReference>
<evidence type="ECO:0000256" key="8">
    <source>
        <dbReference type="ARBA" id="ARBA00022833"/>
    </source>
</evidence>
<dbReference type="SUPFAM" id="SSF52374">
    <property type="entry name" value="Nucleotidylyl transferase"/>
    <property type="match status" value="1"/>
</dbReference>
<comment type="catalytic activity">
    <reaction evidence="13 14">
        <text>tRNA(Met) + L-methionine + ATP = L-methionyl-tRNA(Met) + AMP + diphosphate</text>
        <dbReference type="Rhea" id="RHEA:13481"/>
        <dbReference type="Rhea" id="RHEA-COMP:9667"/>
        <dbReference type="Rhea" id="RHEA-COMP:9698"/>
        <dbReference type="ChEBI" id="CHEBI:30616"/>
        <dbReference type="ChEBI" id="CHEBI:33019"/>
        <dbReference type="ChEBI" id="CHEBI:57844"/>
        <dbReference type="ChEBI" id="CHEBI:78442"/>
        <dbReference type="ChEBI" id="CHEBI:78530"/>
        <dbReference type="ChEBI" id="CHEBI:456215"/>
        <dbReference type="EC" id="6.1.1.10"/>
    </reaction>
</comment>
<evidence type="ECO:0000313" key="17">
    <source>
        <dbReference type="Proteomes" id="UP000070163"/>
    </source>
</evidence>
<dbReference type="GO" id="GO:0005829">
    <property type="term" value="C:cytosol"/>
    <property type="evidence" value="ECO:0007669"/>
    <property type="project" value="TreeGrafter"/>
</dbReference>
<feature type="binding site" evidence="14">
    <location>
        <position position="152"/>
    </location>
    <ligand>
        <name>Zn(2+)</name>
        <dbReference type="ChEBI" id="CHEBI:29105"/>
    </ligand>
</feature>
<proteinExistence type="inferred from homology"/>
<keyword evidence="5 14" id="KW-0436">Ligase</keyword>
<keyword evidence="9 14" id="KW-0067">ATP-binding</keyword>
<dbReference type="Pfam" id="PF01588">
    <property type="entry name" value="tRNA_bind"/>
    <property type="match status" value="1"/>
</dbReference>
<dbReference type="SUPFAM" id="SSF50249">
    <property type="entry name" value="Nucleic acid-binding proteins"/>
    <property type="match status" value="1"/>
</dbReference>
<dbReference type="InterPro" id="IPR029038">
    <property type="entry name" value="MetRS_Zn"/>
</dbReference>
<dbReference type="EMBL" id="LHXJ01000005">
    <property type="protein sequence ID" value="KXA91564.1"/>
    <property type="molecule type" value="Genomic_DNA"/>
</dbReference>
<dbReference type="PRINTS" id="PR01041">
    <property type="entry name" value="TRNASYNTHMET"/>
</dbReference>
<dbReference type="SUPFAM" id="SSF57770">
    <property type="entry name" value="Methionyl-tRNA synthetase (MetRS), Zn-domain"/>
    <property type="match status" value="1"/>
</dbReference>
<dbReference type="NCBIfam" id="NF001100">
    <property type="entry name" value="PRK00133.1"/>
    <property type="match status" value="1"/>
</dbReference>
<evidence type="ECO:0000256" key="2">
    <source>
        <dbReference type="ARBA" id="ARBA00011738"/>
    </source>
</evidence>
<dbReference type="InterPro" id="IPR023458">
    <property type="entry name" value="Met-tRNA_ligase_1"/>
</dbReference>
<evidence type="ECO:0000259" key="15">
    <source>
        <dbReference type="PROSITE" id="PS50886"/>
    </source>
</evidence>
<evidence type="ECO:0000256" key="7">
    <source>
        <dbReference type="ARBA" id="ARBA00022741"/>
    </source>
</evidence>
<protein>
    <recommendedName>
        <fullName evidence="14">Methionine--tRNA ligase</fullName>
        <ecNumber evidence="14">6.1.1.10</ecNumber>
    </recommendedName>
    <alternativeName>
        <fullName evidence="14">Methionyl-tRNA synthetase</fullName>
        <shortName evidence="14">MetRS</shortName>
    </alternativeName>
</protein>
<dbReference type="InterPro" id="IPR002547">
    <property type="entry name" value="tRNA-bd_dom"/>
</dbReference>
<dbReference type="Gene3D" id="2.40.50.140">
    <property type="entry name" value="Nucleic acid-binding proteins"/>
    <property type="match status" value="1"/>
</dbReference>
<feature type="binding site" evidence="14">
    <location>
        <position position="339"/>
    </location>
    <ligand>
        <name>ATP</name>
        <dbReference type="ChEBI" id="CHEBI:30616"/>
    </ligand>
</feature>
<dbReference type="Proteomes" id="UP000070163">
    <property type="component" value="Unassembled WGS sequence"/>
</dbReference>
<comment type="subunit">
    <text evidence="2 14">Homodimer.</text>
</comment>
<dbReference type="PANTHER" id="PTHR45765">
    <property type="entry name" value="METHIONINE--TRNA LIGASE"/>
    <property type="match status" value="1"/>
</dbReference>
<dbReference type="PANTHER" id="PTHR45765:SF1">
    <property type="entry name" value="METHIONINE--TRNA LIGASE, CYTOPLASMIC"/>
    <property type="match status" value="1"/>
</dbReference>
<dbReference type="Pfam" id="PF09334">
    <property type="entry name" value="tRNA-synt_1g"/>
    <property type="match status" value="1"/>
</dbReference>
<evidence type="ECO:0000256" key="3">
    <source>
        <dbReference type="ARBA" id="ARBA00022490"/>
    </source>
</evidence>
<dbReference type="PROSITE" id="PS50886">
    <property type="entry name" value="TRBD"/>
    <property type="match status" value="1"/>
</dbReference>
<evidence type="ECO:0000256" key="9">
    <source>
        <dbReference type="ARBA" id="ARBA00022840"/>
    </source>
</evidence>
<dbReference type="SUPFAM" id="SSF47323">
    <property type="entry name" value="Anticodon-binding domain of a subclass of class I aminoacyl-tRNA synthetases"/>
    <property type="match status" value="1"/>
</dbReference>
<sequence length="669" mass="77267">MTSDEKSDRILITSALPYLHGIPHLGNIITSVLPADVYYRFQRLKGKNALYICGSDSHGTMHEVEAEKKGMETEDLVYGNHEVVRELFKKLNLDFSYYDITDSEENRNITYRIFVALDENGYIKEKEMKLPYCRNCEQFLADRWIEGECPVCGGLARGDQCDDCSALLSPEEIIDPYCVHCGKRQIEFRKSKHLFFQLQEFEEWLRDWVKDKTGNKLTKSETYSWLDEGLDERCISRDSEWGFKIPKEGYEDKVFYVWFDAVIGYIGATVNWAKENDKDWEDWWFDRKTELVQFMGKDNIPFHTIIFPSMLKGTNENWNLADRIMAGGFLLSKDVKFSKSRGKGLNLESALEVRGSEYWRYVLMALYPRNSDMMFSWNTFIEKVNNELTDSFGNYIHRVLKFVADNFDGKLPEAELGPDDEEFLKSVRNKISEIEISIEKFKFKEALREIIKISSLGNQYFQEKKPWETIKSNREECERTLFACASTVKSLAILIEPFLPSVSEKIWGFLNLDGDVHREDWERAKKMDLTGVEIAEPKPMFEKIKRDEIPEFGAEGIEEGGENLISFDEFQEMDLRIGEIETVEPIEGSDKLYKLEIDLGEETKQSVAGLKGTYSPEELEGMEVPVLANLEPSELMGVESECMILAAVVDEKPVLLKPDKKVKAGAEIK</sequence>
<feature type="binding site" evidence="14">
    <location>
        <position position="149"/>
    </location>
    <ligand>
        <name>Zn(2+)</name>
        <dbReference type="ChEBI" id="CHEBI:29105"/>
    </ligand>
</feature>
<dbReference type="Gene3D" id="1.10.730.10">
    <property type="entry name" value="Isoleucyl-tRNA Synthetase, Domain 1"/>
    <property type="match status" value="1"/>
</dbReference>
<keyword evidence="17" id="KW-1185">Reference proteome</keyword>
<evidence type="ECO:0000256" key="14">
    <source>
        <dbReference type="HAMAP-Rule" id="MF_00098"/>
    </source>
</evidence>
<reference evidence="16 17" key="1">
    <citation type="journal article" date="2016" name="Sci. Rep.">
        <title>Metabolic traits of an uncultured archaeal lineage -MSBL1- from brine pools of the Red Sea.</title>
        <authorList>
            <person name="Mwirichia R."/>
            <person name="Alam I."/>
            <person name="Rashid M."/>
            <person name="Vinu M."/>
            <person name="Ba-Alawi W."/>
            <person name="Anthony Kamau A."/>
            <person name="Kamanda Ngugi D."/>
            <person name="Goker M."/>
            <person name="Klenk H.P."/>
            <person name="Bajic V."/>
            <person name="Stingl U."/>
        </authorList>
    </citation>
    <scope>NUCLEOTIDE SEQUENCE [LARGE SCALE GENOMIC DNA]</scope>
    <source>
        <strain evidence="16">SCGC-AAA259A05</strain>
    </source>
</reference>
<dbReference type="CDD" id="cd00814">
    <property type="entry name" value="MetRS_core"/>
    <property type="match status" value="1"/>
</dbReference>
<dbReference type="EC" id="6.1.1.10" evidence="14"/>
<comment type="caution">
    <text evidence="16">The sequence shown here is derived from an EMBL/GenBank/DDBJ whole genome shotgun (WGS) entry which is preliminary data.</text>
</comment>
<dbReference type="GO" id="GO:0000049">
    <property type="term" value="F:tRNA binding"/>
    <property type="evidence" value="ECO:0007669"/>
    <property type="project" value="UniProtKB-UniRule"/>
</dbReference>
<dbReference type="GO" id="GO:0004825">
    <property type="term" value="F:methionine-tRNA ligase activity"/>
    <property type="evidence" value="ECO:0007669"/>
    <property type="project" value="UniProtKB-UniRule"/>
</dbReference>
<evidence type="ECO:0000256" key="1">
    <source>
        <dbReference type="ARBA" id="ARBA00004496"/>
    </source>
</evidence>
<keyword evidence="11 14" id="KW-0648">Protein biosynthesis</keyword>
<dbReference type="InterPro" id="IPR014758">
    <property type="entry name" value="Met-tRNA_synth"/>
</dbReference>
<dbReference type="AlphaFoldDB" id="A0A133UBM5"/>
<evidence type="ECO:0000256" key="5">
    <source>
        <dbReference type="ARBA" id="ARBA00022598"/>
    </source>
</evidence>
<dbReference type="InterPro" id="IPR015413">
    <property type="entry name" value="Methionyl/Leucyl_tRNA_Synth"/>
</dbReference>
<dbReference type="CDD" id="cd02800">
    <property type="entry name" value="tRNA_bind_EcMetRS_like"/>
    <property type="match status" value="1"/>
</dbReference>
<dbReference type="InterPro" id="IPR014729">
    <property type="entry name" value="Rossmann-like_a/b/a_fold"/>
</dbReference>
<evidence type="ECO:0000313" key="16">
    <source>
        <dbReference type="EMBL" id="KXA91564.1"/>
    </source>
</evidence>
<feature type="domain" description="TRNA-binding" evidence="15">
    <location>
        <begin position="569"/>
        <end position="669"/>
    </location>
</feature>
<dbReference type="PATRIC" id="fig|1698259.3.peg.1003"/>
<feature type="short sequence motif" description="'HIGH' region" evidence="14">
    <location>
        <begin position="17"/>
        <end position="27"/>
    </location>
</feature>
<evidence type="ECO:0000256" key="6">
    <source>
        <dbReference type="ARBA" id="ARBA00022723"/>
    </source>
</evidence>
<evidence type="ECO:0000256" key="11">
    <source>
        <dbReference type="ARBA" id="ARBA00022917"/>
    </source>
</evidence>
<dbReference type="GO" id="GO:0006431">
    <property type="term" value="P:methionyl-tRNA aminoacylation"/>
    <property type="evidence" value="ECO:0007669"/>
    <property type="project" value="UniProtKB-UniRule"/>
</dbReference>
<keyword evidence="6 14" id="KW-0479">Metal-binding</keyword>
<dbReference type="HAMAP" id="MF_00098">
    <property type="entry name" value="Met_tRNA_synth_type1"/>
    <property type="match status" value="1"/>
</dbReference>
<dbReference type="GO" id="GO:0046872">
    <property type="term" value="F:metal ion binding"/>
    <property type="evidence" value="ECO:0007669"/>
    <property type="project" value="UniProtKB-KW"/>
</dbReference>
<evidence type="ECO:0000256" key="12">
    <source>
        <dbReference type="ARBA" id="ARBA00023146"/>
    </source>
</evidence>
<keyword evidence="8 14" id="KW-0862">Zinc</keyword>
<gene>
    <name evidence="14" type="primary">metG</name>
    <name evidence="16" type="ORF">AKJ57_00675</name>
</gene>
<dbReference type="InterPro" id="IPR009080">
    <property type="entry name" value="tRNAsynth_Ia_anticodon-bd"/>
</dbReference>
<keyword evidence="7 14" id="KW-0547">Nucleotide-binding</keyword>
<name>A0A133UBM5_9EURY</name>
<feature type="binding site" evidence="14">
    <location>
        <position position="161"/>
    </location>
    <ligand>
        <name>Zn(2+)</name>
        <dbReference type="ChEBI" id="CHEBI:29105"/>
    </ligand>
</feature>
<dbReference type="Pfam" id="PF19303">
    <property type="entry name" value="Anticodon_3"/>
    <property type="match status" value="1"/>
</dbReference>
<dbReference type="Gene3D" id="2.20.28.20">
    <property type="entry name" value="Methionyl-tRNA synthetase, Zn-domain"/>
    <property type="match status" value="1"/>
</dbReference>
<keyword evidence="10 14" id="KW-0694">RNA-binding</keyword>
<dbReference type="GO" id="GO:0005524">
    <property type="term" value="F:ATP binding"/>
    <property type="evidence" value="ECO:0007669"/>
    <property type="project" value="UniProtKB-UniRule"/>
</dbReference>
<dbReference type="InterPro" id="IPR004495">
    <property type="entry name" value="Met-tRNA-synth_bsu_C"/>
</dbReference>
<organism evidence="16 17">
    <name type="scientific">candidate division MSBL1 archaeon SCGC-AAA259A05</name>
    <dbReference type="NCBI Taxonomy" id="1698259"/>
    <lineage>
        <taxon>Archaea</taxon>
        <taxon>Methanobacteriati</taxon>
        <taxon>Methanobacteriota</taxon>
        <taxon>candidate division MSBL1</taxon>
    </lineage>
</organism>
<dbReference type="InterPro" id="IPR012340">
    <property type="entry name" value="NA-bd_OB-fold"/>
</dbReference>
<evidence type="ECO:0000256" key="4">
    <source>
        <dbReference type="ARBA" id="ARBA00022555"/>
    </source>
</evidence>
<evidence type="ECO:0000256" key="13">
    <source>
        <dbReference type="ARBA" id="ARBA00047364"/>
    </source>
</evidence>
<accession>A0A133UBM5</accession>
<dbReference type="InterPro" id="IPR041872">
    <property type="entry name" value="Anticodon_Met"/>
</dbReference>
<comment type="subcellular location">
    <subcellularLocation>
        <location evidence="1 14">Cytoplasm</location>
    </subcellularLocation>
</comment>
<dbReference type="GO" id="GO:0017101">
    <property type="term" value="C:aminoacyl-tRNA synthetase multienzyme complex"/>
    <property type="evidence" value="ECO:0007669"/>
    <property type="project" value="TreeGrafter"/>
</dbReference>
<comment type="cofactor">
    <cofactor evidence="14">
        <name>Zn(2+)</name>
        <dbReference type="ChEBI" id="CHEBI:29105"/>
    </cofactor>
    <text evidence="14">Binds 1 zinc ion per subunit.</text>
</comment>
<dbReference type="NCBIfam" id="TIGR00398">
    <property type="entry name" value="metG"/>
    <property type="match status" value="1"/>
</dbReference>
<comment type="function">
    <text evidence="14">Is required not only for elongation of protein synthesis but also for the initiation of all mRNA translation through initiator tRNA(fMet) aminoacylation.</text>
</comment>
<keyword evidence="4 14" id="KW-0820">tRNA-binding</keyword>
<feature type="binding site" evidence="14">
    <location>
        <position position="164"/>
    </location>
    <ligand>
        <name>Zn(2+)</name>
        <dbReference type="ChEBI" id="CHEBI:29105"/>
    </ligand>
</feature>
<dbReference type="Gene3D" id="3.40.50.620">
    <property type="entry name" value="HUPs"/>
    <property type="match status" value="1"/>
</dbReference>
<feature type="short sequence motif" description="'KMSKS' region" evidence="14">
    <location>
        <begin position="336"/>
        <end position="340"/>
    </location>
</feature>
<evidence type="ECO:0000256" key="10">
    <source>
        <dbReference type="ARBA" id="ARBA00022884"/>
    </source>
</evidence>
<keyword evidence="3 14" id="KW-0963">Cytoplasm</keyword>
<comment type="similarity">
    <text evidence="14">Belongs to the class-I aminoacyl-tRNA synthetase family. MetG type 1 subfamily.</text>
</comment>
<dbReference type="CDD" id="cd07957">
    <property type="entry name" value="Anticodon_Ia_Met"/>
    <property type="match status" value="1"/>
</dbReference>
<keyword evidence="12 14" id="KW-0030">Aminoacyl-tRNA synthetase</keyword>